<dbReference type="EMBL" id="JACGWK010001688">
    <property type="protein sequence ID" value="KAL0283912.1"/>
    <property type="molecule type" value="Genomic_DNA"/>
</dbReference>
<dbReference type="GO" id="GO:0005829">
    <property type="term" value="C:cytosol"/>
    <property type="evidence" value="ECO:0007669"/>
    <property type="project" value="TreeGrafter"/>
</dbReference>
<evidence type="ECO:0000259" key="1">
    <source>
        <dbReference type="Pfam" id="PF12146"/>
    </source>
</evidence>
<dbReference type="Gene3D" id="3.40.50.1820">
    <property type="entry name" value="alpha/beta hydrolase"/>
    <property type="match status" value="1"/>
</dbReference>
<accession>A0AAW2IQ47</accession>
<gene>
    <name evidence="2" type="ORF">Sangu_2858900</name>
</gene>
<feature type="domain" description="Serine aminopeptidase S33" evidence="1">
    <location>
        <begin position="25"/>
        <end position="147"/>
    </location>
</feature>
<dbReference type="AlphaFoldDB" id="A0AAW2IQ47"/>
<name>A0AAW2IQ47_9LAMI</name>
<evidence type="ECO:0000313" key="2">
    <source>
        <dbReference type="EMBL" id="KAL0283912.1"/>
    </source>
</evidence>
<reference evidence="2" key="1">
    <citation type="submission" date="2020-06" db="EMBL/GenBank/DDBJ databases">
        <authorList>
            <person name="Li T."/>
            <person name="Hu X."/>
            <person name="Zhang T."/>
            <person name="Song X."/>
            <person name="Zhang H."/>
            <person name="Dai N."/>
            <person name="Sheng W."/>
            <person name="Hou X."/>
            <person name="Wei L."/>
        </authorList>
    </citation>
    <scope>NUCLEOTIDE SEQUENCE</scope>
    <source>
        <strain evidence="2">G01</strain>
        <tissue evidence="2">Leaf</tissue>
    </source>
</reference>
<protein>
    <recommendedName>
        <fullName evidence="1">Serine aminopeptidase S33 domain-containing protein</fullName>
    </recommendedName>
</protein>
<organism evidence="2">
    <name type="scientific">Sesamum angustifolium</name>
    <dbReference type="NCBI Taxonomy" id="2727405"/>
    <lineage>
        <taxon>Eukaryota</taxon>
        <taxon>Viridiplantae</taxon>
        <taxon>Streptophyta</taxon>
        <taxon>Embryophyta</taxon>
        <taxon>Tracheophyta</taxon>
        <taxon>Spermatophyta</taxon>
        <taxon>Magnoliopsida</taxon>
        <taxon>eudicotyledons</taxon>
        <taxon>Gunneridae</taxon>
        <taxon>Pentapetalae</taxon>
        <taxon>asterids</taxon>
        <taxon>lamiids</taxon>
        <taxon>Lamiales</taxon>
        <taxon>Pedaliaceae</taxon>
        <taxon>Sesamum</taxon>
    </lineage>
</organism>
<dbReference type="InterPro" id="IPR029058">
    <property type="entry name" value="AB_hydrolase_fold"/>
</dbReference>
<proteinExistence type="predicted"/>
<sequence length="333" mass="37259">MQQKITILNKRGEKLSGVLHETGSQKIVVLCHGFRSSKDNTMMVNLAAALENEGISAFRFDFSGNGESEGPFHYGNYSGETDDLRSVIEYFSGVNRSTVAILGHSKGGNIVLLYASKYDDIGAVVNVCGRYDLKKGIEERLGKEFVERIKKEGHIDVQTRSGDYRVTEESLMERLNTNMHEACLSIDERCSKEAYRDCVIPVVLVRYNYGISPRSSLNTSRRFIHPLYALSSLGFKELASIKNFNVLSGAPSGRSYPVLKVIKFTIHKCKLFFDRLLAVSLADWGTNEIEILSAVFSWLEVEGMLNLFLFVPTCIMLSRCSSLPQFPLSGIIH</sequence>
<dbReference type="InterPro" id="IPR022742">
    <property type="entry name" value="Hydrolase_4"/>
</dbReference>
<reference evidence="2" key="2">
    <citation type="journal article" date="2024" name="Plant">
        <title>Genomic evolution and insights into agronomic trait innovations of Sesamum species.</title>
        <authorList>
            <person name="Miao H."/>
            <person name="Wang L."/>
            <person name="Qu L."/>
            <person name="Liu H."/>
            <person name="Sun Y."/>
            <person name="Le M."/>
            <person name="Wang Q."/>
            <person name="Wei S."/>
            <person name="Zheng Y."/>
            <person name="Lin W."/>
            <person name="Duan Y."/>
            <person name="Cao H."/>
            <person name="Xiong S."/>
            <person name="Wang X."/>
            <person name="Wei L."/>
            <person name="Li C."/>
            <person name="Ma Q."/>
            <person name="Ju M."/>
            <person name="Zhao R."/>
            <person name="Li G."/>
            <person name="Mu C."/>
            <person name="Tian Q."/>
            <person name="Mei H."/>
            <person name="Zhang T."/>
            <person name="Gao T."/>
            <person name="Zhang H."/>
        </authorList>
    </citation>
    <scope>NUCLEOTIDE SEQUENCE</scope>
    <source>
        <strain evidence="2">G01</strain>
    </source>
</reference>
<dbReference type="PANTHER" id="PTHR42886:SF53">
    <property type="entry name" value="ALPHA_BETA-HYDROLASES SUPERFAMILY PROTEIN"/>
    <property type="match status" value="1"/>
</dbReference>
<comment type="caution">
    <text evidence="2">The sequence shown here is derived from an EMBL/GenBank/DDBJ whole genome shotgun (WGS) entry which is preliminary data.</text>
</comment>
<dbReference type="Pfam" id="PF12146">
    <property type="entry name" value="Hydrolase_4"/>
    <property type="match status" value="1"/>
</dbReference>
<dbReference type="PANTHER" id="PTHR42886">
    <property type="entry name" value="RE40534P-RELATED"/>
    <property type="match status" value="1"/>
</dbReference>
<dbReference type="SUPFAM" id="SSF53474">
    <property type="entry name" value="alpha/beta-Hydrolases"/>
    <property type="match status" value="1"/>
</dbReference>